<dbReference type="AlphaFoldDB" id="A0A8J2KGT8"/>
<protein>
    <submittedName>
        <fullName evidence="1">Uncharacterized protein</fullName>
    </submittedName>
</protein>
<sequence length="110" mass="12639">MDVLQTDHSGKNLAESIFRPFDTMTNNISTQHIPTISLDALIYVEMYNHLEACNNVTTDLGWTGTKPLDLRTTWQIIVGRYQPVITENSVVQEEVSDNEPSYDMFDRQMK</sequence>
<keyword evidence="2" id="KW-1185">Reference proteome</keyword>
<accession>A0A8J2KGT8</accession>
<evidence type="ECO:0000313" key="2">
    <source>
        <dbReference type="Proteomes" id="UP000708208"/>
    </source>
</evidence>
<dbReference type="EMBL" id="CAJVCH010305119">
    <property type="protein sequence ID" value="CAG7785841.1"/>
    <property type="molecule type" value="Genomic_DNA"/>
</dbReference>
<organism evidence="1 2">
    <name type="scientific">Allacma fusca</name>
    <dbReference type="NCBI Taxonomy" id="39272"/>
    <lineage>
        <taxon>Eukaryota</taxon>
        <taxon>Metazoa</taxon>
        <taxon>Ecdysozoa</taxon>
        <taxon>Arthropoda</taxon>
        <taxon>Hexapoda</taxon>
        <taxon>Collembola</taxon>
        <taxon>Symphypleona</taxon>
        <taxon>Sminthuridae</taxon>
        <taxon>Allacma</taxon>
    </lineage>
</organism>
<evidence type="ECO:0000313" key="1">
    <source>
        <dbReference type="EMBL" id="CAG7785841.1"/>
    </source>
</evidence>
<dbReference type="OrthoDB" id="2438421at2759"/>
<proteinExistence type="predicted"/>
<dbReference type="Proteomes" id="UP000708208">
    <property type="component" value="Unassembled WGS sequence"/>
</dbReference>
<comment type="caution">
    <text evidence="1">The sequence shown here is derived from an EMBL/GenBank/DDBJ whole genome shotgun (WGS) entry which is preliminary data.</text>
</comment>
<reference evidence="1" key="1">
    <citation type="submission" date="2021-06" db="EMBL/GenBank/DDBJ databases">
        <authorList>
            <person name="Hodson N. C."/>
            <person name="Mongue J. A."/>
            <person name="Jaron S. K."/>
        </authorList>
    </citation>
    <scope>NUCLEOTIDE SEQUENCE</scope>
</reference>
<name>A0A8J2KGT8_9HEXA</name>
<gene>
    <name evidence="1" type="ORF">AFUS01_LOCUS24442</name>
</gene>